<feature type="transmembrane region" description="Helical" evidence="1">
    <location>
        <begin position="123"/>
        <end position="149"/>
    </location>
</feature>
<dbReference type="EC" id="3.4.-.-" evidence="3"/>
<dbReference type="Proteomes" id="UP001268683">
    <property type="component" value="Chromosome"/>
</dbReference>
<protein>
    <submittedName>
        <fullName evidence="3">CPBP family intramembrane metalloprotease</fullName>
        <ecNumber evidence="3">3.4.-.-</ecNumber>
    </submittedName>
</protein>
<keyword evidence="1" id="KW-0812">Transmembrane</keyword>
<feature type="transmembrane region" description="Helical" evidence="1">
    <location>
        <begin position="44"/>
        <end position="65"/>
    </location>
</feature>
<dbReference type="GO" id="GO:0008237">
    <property type="term" value="F:metallopeptidase activity"/>
    <property type="evidence" value="ECO:0007669"/>
    <property type="project" value="UniProtKB-KW"/>
</dbReference>
<evidence type="ECO:0000313" key="3">
    <source>
        <dbReference type="EMBL" id="WND03383.1"/>
    </source>
</evidence>
<name>A0AA52HB86_9PROT</name>
<evidence type="ECO:0000256" key="1">
    <source>
        <dbReference type="SAM" id="Phobius"/>
    </source>
</evidence>
<keyword evidence="1" id="KW-0472">Membrane</keyword>
<feature type="transmembrane region" description="Helical" evidence="1">
    <location>
        <begin position="86"/>
        <end position="103"/>
    </location>
</feature>
<feature type="domain" description="CAAX prenyl protease 2/Lysostaphin resistance protein A-like" evidence="2">
    <location>
        <begin position="140"/>
        <end position="247"/>
    </location>
</feature>
<keyword evidence="3" id="KW-0645">Protease</keyword>
<feature type="transmembrane region" description="Helical" evidence="1">
    <location>
        <begin position="170"/>
        <end position="190"/>
    </location>
</feature>
<dbReference type="PANTHER" id="PTHR35797:SF1">
    <property type="entry name" value="PROTEASE"/>
    <property type="match status" value="1"/>
</dbReference>
<dbReference type="PANTHER" id="PTHR35797">
    <property type="entry name" value="PROTEASE-RELATED"/>
    <property type="match status" value="1"/>
</dbReference>
<feature type="transmembrane region" description="Helical" evidence="1">
    <location>
        <begin position="210"/>
        <end position="227"/>
    </location>
</feature>
<keyword evidence="4" id="KW-1185">Reference proteome</keyword>
<dbReference type="Pfam" id="PF02517">
    <property type="entry name" value="Rce1-like"/>
    <property type="match status" value="1"/>
</dbReference>
<dbReference type="KEGG" id="tmk:QGN29_03240"/>
<dbReference type="InterPro" id="IPR042150">
    <property type="entry name" value="MmRce1-like"/>
</dbReference>
<gene>
    <name evidence="3" type="ORF">QGN29_03240</name>
</gene>
<accession>A0AA52HB86</accession>
<organism evidence="3 4">
    <name type="scientific">Temperatibacter marinus</name>
    <dbReference type="NCBI Taxonomy" id="1456591"/>
    <lineage>
        <taxon>Bacteria</taxon>
        <taxon>Pseudomonadati</taxon>
        <taxon>Pseudomonadota</taxon>
        <taxon>Alphaproteobacteria</taxon>
        <taxon>Kordiimonadales</taxon>
        <taxon>Temperatibacteraceae</taxon>
        <taxon>Temperatibacter</taxon>
    </lineage>
</organism>
<feature type="transmembrane region" description="Helical" evidence="1">
    <location>
        <begin position="264"/>
        <end position="285"/>
    </location>
</feature>
<dbReference type="RefSeq" id="WP_310799236.1">
    <property type="nucleotide sequence ID" value="NZ_CP123872.1"/>
</dbReference>
<proteinExistence type="predicted"/>
<feature type="transmembrane region" description="Helical" evidence="1">
    <location>
        <begin position="18"/>
        <end position="38"/>
    </location>
</feature>
<evidence type="ECO:0000313" key="4">
    <source>
        <dbReference type="Proteomes" id="UP001268683"/>
    </source>
</evidence>
<keyword evidence="3" id="KW-0482">Metalloprotease</keyword>
<evidence type="ECO:0000259" key="2">
    <source>
        <dbReference type="Pfam" id="PF02517"/>
    </source>
</evidence>
<dbReference type="AlphaFoldDB" id="A0AA52HB86"/>
<dbReference type="GO" id="GO:0004175">
    <property type="term" value="F:endopeptidase activity"/>
    <property type="evidence" value="ECO:0007669"/>
    <property type="project" value="UniProtKB-ARBA"/>
</dbReference>
<reference evidence="3" key="1">
    <citation type="submission" date="2023-04" db="EMBL/GenBank/DDBJ databases">
        <title>Complete genome sequence of Temperatibacter marinus.</title>
        <authorList>
            <person name="Rong J.-C."/>
            <person name="Yi M.-L."/>
            <person name="Zhao Q."/>
        </authorList>
    </citation>
    <scope>NUCLEOTIDE SEQUENCE</scope>
    <source>
        <strain evidence="3">NBRC 110045</strain>
    </source>
</reference>
<dbReference type="InterPro" id="IPR003675">
    <property type="entry name" value="Rce1/LyrA-like_dom"/>
</dbReference>
<dbReference type="EMBL" id="CP123872">
    <property type="protein sequence ID" value="WND03383.1"/>
    <property type="molecule type" value="Genomic_DNA"/>
</dbReference>
<keyword evidence="1" id="KW-1133">Transmembrane helix</keyword>
<sequence>MTTVGQSDLLPDQKVWKAIGLFLGLTALFSLPAYYMAIELARHTYYYVFMMWMPGLAALATCKIMGLSINSLGWKLGDAKWSWRSYFLPVLYVSIAYFIAYSFEFIKPSGSGTLTYLQDRFGLVGWSAELSIAFFIFILLTVVFVRTLAHTLGEEIGWRGFLVPQLMRKFGFAMTSLISGLIWALWHFPVLLYGNYANENLCLCFDNSRIWAYISMLVFISFPLTFYRLKSGSLWPSVIFHAMHNVMVYHLFESMTKTTKSGKIWVGEFGWLLPLITGVIALYFIKRAKEENFDQKLGS</sequence>
<dbReference type="GO" id="GO:0080120">
    <property type="term" value="P:CAAX-box protein maturation"/>
    <property type="evidence" value="ECO:0007669"/>
    <property type="project" value="UniProtKB-ARBA"/>
</dbReference>
<keyword evidence="3" id="KW-0378">Hydrolase</keyword>